<evidence type="ECO:0000256" key="7">
    <source>
        <dbReference type="SAM" id="Phobius"/>
    </source>
</evidence>
<feature type="region of interest" description="Disordered" evidence="6">
    <location>
        <begin position="1"/>
        <end position="136"/>
    </location>
</feature>
<keyword evidence="10" id="KW-1185">Reference proteome</keyword>
<dbReference type="GO" id="GO:0008324">
    <property type="term" value="F:monoatomic cation transmembrane transporter activity"/>
    <property type="evidence" value="ECO:0007669"/>
    <property type="project" value="TreeGrafter"/>
</dbReference>
<evidence type="ECO:0000256" key="2">
    <source>
        <dbReference type="ARBA" id="ARBA00022448"/>
    </source>
</evidence>
<dbReference type="AlphaFoldDB" id="D8M9I3"/>
<feature type="transmembrane region" description="Helical" evidence="7">
    <location>
        <begin position="363"/>
        <end position="383"/>
    </location>
</feature>
<accession>D8M9I3</accession>
<gene>
    <name evidence="9" type="ORF">GSBLH_T00004426001</name>
</gene>
<feature type="transmembrane region" description="Helical" evidence="7">
    <location>
        <begin position="294"/>
        <end position="310"/>
    </location>
</feature>
<evidence type="ECO:0000256" key="4">
    <source>
        <dbReference type="ARBA" id="ARBA00022989"/>
    </source>
</evidence>
<organism evidence="9">
    <name type="scientific">Blastocystis hominis</name>
    <dbReference type="NCBI Taxonomy" id="12968"/>
    <lineage>
        <taxon>Eukaryota</taxon>
        <taxon>Sar</taxon>
        <taxon>Stramenopiles</taxon>
        <taxon>Bigyra</taxon>
        <taxon>Opalozoa</taxon>
        <taxon>Opalinata</taxon>
        <taxon>Blastocystidae</taxon>
        <taxon>Blastocystis</taxon>
    </lineage>
</organism>
<dbReference type="GO" id="GO:0016020">
    <property type="term" value="C:membrane"/>
    <property type="evidence" value="ECO:0007669"/>
    <property type="project" value="UniProtKB-SubCell"/>
</dbReference>
<dbReference type="Proteomes" id="UP000008312">
    <property type="component" value="Unassembled WGS sequence"/>
</dbReference>
<feature type="domain" description="Sodium/calcium exchanger membrane region" evidence="8">
    <location>
        <begin position="299"/>
        <end position="449"/>
    </location>
</feature>
<dbReference type="InterPro" id="IPR051359">
    <property type="entry name" value="CaCA_antiporter"/>
</dbReference>
<evidence type="ECO:0000256" key="5">
    <source>
        <dbReference type="ARBA" id="ARBA00023136"/>
    </source>
</evidence>
<dbReference type="OrthoDB" id="407410at2759"/>
<feature type="transmembrane region" description="Helical" evidence="7">
    <location>
        <begin position="330"/>
        <end position="351"/>
    </location>
</feature>
<dbReference type="PANTHER" id="PTHR12266:SF0">
    <property type="entry name" value="MITOCHONDRIAL SODIUM_CALCIUM EXCHANGER PROTEIN"/>
    <property type="match status" value="1"/>
</dbReference>
<proteinExistence type="predicted"/>
<dbReference type="OMA" id="CEVEYYR"/>
<dbReference type="InterPro" id="IPR044880">
    <property type="entry name" value="NCX_ion-bd_dom_sf"/>
</dbReference>
<protein>
    <recommendedName>
        <fullName evidence="8">Sodium/calcium exchanger membrane region domain-containing protein</fullName>
    </recommendedName>
</protein>
<dbReference type="PANTHER" id="PTHR12266">
    <property type="entry name" value="NA+/CA2+ K+ INDEPENDENT EXCHANGER"/>
    <property type="match status" value="1"/>
</dbReference>
<keyword evidence="3 7" id="KW-0812">Transmembrane</keyword>
<keyword evidence="5 7" id="KW-0472">Membrane</keyword>
<evidence type="ECO:0000313" key="10">
    <source>
        <dbReference type="Proteomes" id="UP000008312"/>
    </source>
</evidence>
<dbReference type="EMBL" id="FN668688">
    <property type="protein sequence ID" value="CBK24722.2"/>
    <property type="molecule type" value="Genomic_DNA"/>
</dbReference>
<sequence length="467" mass="52068">MSGDISPIEEDDDAELQNEVAINSGMPNEHTHRLSESYEEGSLDVSIEGSLDGHSRPHSRTNSHTNLLDDISVHSSMHSPIHSEKHSPVHSEKHSPVHSEKHSPIHSEKHSPTHSPHSPTRSMGAKSGSESESELLLDSKMASASDLMGMMLVQHQTPDYSKDNQELLVDAFPPETQPPAKTSRWALLKQTVRCEVEYYRKLSWMNKIVYWLEAPMTLLRNMTIPVVMEERYDKFLLLSTAFGMPLFIFHKSEKALSELMFGLPCWVVLLGISLVLFVFFACCMPFEGAPKQSMFFIILFVSFFMSIMWVEEIADELVNLMNALGSIAGIQPFVMGLTVLAVGNSISDLVGDVTITKQGYPQMAIGGIYASPMFSMLMGLGVALGIRMVEFPDEDITLGEDTIVINLTFIFLILTLLTTLIVVPLQKFTYTKKFGVILISIYLLSMILNLLASCGILHIPFLEPKTM</sequence>
<dbReference type="Gene3D" id="1.20.1420.30">
    <property type="entry name" value="NCX, central ion-binding region"/>
    <property type="match status" value="1"/>
</dbReference>
<feature type="transmembrane region" description="Helical" evidence="7">
    <location>
        <begin position="403"/>
        <end position="423"/>
    </location>
</feature>
<feature type="transmembrane region" description="Helical" evidence="7">
    <location>
        <begin position="435"/>
        <end position="461"/>
    </location>
</feature>
<keyword evidence="2" id="KW-0813">Transport</keyword>
<feature type="compositionally biased region" description="Basic and acidic residues" evidence="6">
    <location>
        <begin position="81"/>
        <end position="111"/>
    </location>
</feature>
<dbReference type="GeneID" id="24921453"/>
<dbReference type="Pfam" id="PF01699">
    <property type="entry name" value="Na_Ca_ex"/>
    <property type="match status" value="1"/>
</dbReference>
<evidence type="ECO:0000313" key="9">
    <source>
        <dbReference type="EMBL" id="CBK24722.2"/>
    </source>
</evidence>
<evidence type="ECO:0000259" key="8">
    <source>
        <dbReference type="Pfam" id="PF01699"/>
    </source>
</evidence>
<feature type="compositionally biased region" description="Acidic residues" evidence="6">
    <location>
        <begin position="7"/>
        <end position="16"/>
    </location>
</feature>
<dbReference type="InParanoid" id="D8M9I3"/>
<feature type="transmembrane region" description="Helical" evidence="7">
    <location>
        <begin position="261"/>
        <end position="282"/>
    </location>
</feature>
<evidence type="ECO:0000256" key="3">
    <source>
        <dbReference type="ARBA" id="ARBA00022692"/>
    </source>
</evidence>
<name>D8M9I3_BLAHO</name>
<comment type="subcellular location">
    <subcellularLocation>
        <location evidence="1">Membrane</location>
        <topology evidence="1">Multi-pass membrane protein</topology>
    </subcellularLocation>
</comment>
<dbReference type="RefSeq" id="XP_012898770.1">
    <property type="nucleotide sequence ID" value="XM_013043316.1"/>
</dbReference>
<evidence type="ECO:0000256" key="6">
    <source>
        <dbReference type="SAM" id="MobiDB-lite"/>
    </source>
</evidence>
<reference evidence="9" key="1">
    <citation type="submission" date="2010-02" db="EMBL/GenBank/DDBJ databases">
        <title>Sequencing and annotation of the Blastocystis hominis genome.</title>
        <authorList>
            <person name="Wincker P."/>
        </authorList>
    </citation>
    <scope>NUCLEOTIDE SEQUENCE</scope>
    <source>
        <strain evidence="9">Singapore isolate B</strain>
    </source>
</reference>
<keyword evidence="4 7" id="KW-1133">Transmembrane helix</keyword>
<dbReference type="InterPro" id="IPR004837">
    <property type="entry name" value="NaCa_Exmemb"/>
</dbReference>
<evidence type="ECO:0000256" key="1">
    <source>
        <dbReference type="ARBA" id="ARBA00004141"/>
    </source>
</evidence>